<protein>
    <submittedName>
        <fullName evidence="3">Hypothetical_protein</fullName>
    </submittedName>
</protein>
<keyword evidence="1" id="KW-1133">Transmembrane helix</keyword>
<keyword evidence="4" id="KW-1185">Reference proteome</keyword>
<evidence type="ECO:0000256" key="1">
    <source>
        <dbReference type="SAM" id="Phobius"/>
    </source>
</evidence>
<reference evidence="3 4" key="2">
    <citation type="submission" date="2024-07" db="EMBL/GenBank/DDBJ databases">
        <authorList>
            <person name="Akdeniz Z."/>
        </authorList>
    </citation>
    <scope>NUCLEOTIDE SEQUENCE [LARGE SCALE GENOMIC DNA]</scope>
</reference>
<evidence type="ECO:0000313" key="3">
    <source>
        <dbReference type="EMBL" id="CAL6089219.1"/>
    </source>
</evidence>
<comment type="caution">
    <text evidence="2">The sequence shown here is derived from an EMBL/GenBank/DDBJ whole genome shotgun (WGS) entry which is preliminary data.</text>
</comment>
<dbReference type="AlphaFoldDB" id="A0AA86PEG4"/>
<accession>A0AA86PEG4</accession>
<dbReference type="Proteomes" id="UP001642409">
    <property type="component" value="Unassembled WGS sequence"/>
</dbReference>
<evidence type="ECO:0000313" key="2">
    <source>
        <dbReference type="EMBL" id="CAI9934595.1"/>
    </source>
</evidence>
<evidence type="ECO:0000313" key="4">
    <source>
        <dbReference type="Proteomes" id="UP001642409"/>
    </source>
</evidence>
<dbReference type="EMBL" id="CATOUU010000574">
    <property type="protein sequence ID" value="CAI9934595.1"/>
    <property type="molecule type" value="Genomic_DNA"/>
</dbReference>
<gene>
    <name evidence="2" type="ORF">HINF_LOCUS22240</name>
    <name evidence="3" type="ORF">HINF_LOCUS64704</name>
</gene>
<keyword evidence="1" id="KW-0472">Membrane</keyword>
<name>A0AA86PEG4_9EUKA</name>
<feature type="transmembrane region" description="Helical" evidence="1">
    <location>
        <begin position="139"/>
        <end position="163"/>
    </location>
</feature>
<organism evidence="2">
    <name type="scientific">Hexamita inflata</name>
    <dbReference type="NCBI Taxonomy" id="28002"/>
    <lineage>
        <taxon>Eukaryota</taxon>
        <taxon>Metamonada</taxon>
        <taxon>Diplomonadida</taxon>
        <taxon>Hexamitidae</taxon>
        <taxon>Hexamitinae</taxon>
        <taxon>Hexamita</taxon>
    </lineage>
</organism>
<sequence>MKATCEQPTVYPSTELVLTYLLLCQYLLITSNQSYWFNKVTSGSTYEYCLVYSYQLIIIICEVERKDNSSTNSKNNNITVIFHCVYLRFIIFPDIKHNKKLNLTAKHFVIYTTQEFGQVEFEIALPEHEEPKENKNQGWIVWVVVTAILVAIAVIAVLVFFYVKHKKNQIYANVQNEEKDMMLDDPK</sequence>
<reference evidence="2" key="1">
    <citation type="submission" date="2023-06" db="EMBL/GenBank/DDBJ databases">
        <authorList>
            <person name="Kurt Z."/>
        </authorList>
    </citation>
    <scope>NUCLEOTIDE SEQUENCE</scope>
</reference>
<dbReference type="EMBL" id="CAXDID020000417">
    <property type="protein sequence ID" value="CAL6089219.1"/>
    <property type="molecule type" value="Genomic_DNA"/>
</dbReference>
<keyword evidence="1" id="KW-0812">Transmembrane</keyword>
<proteinExistence type="predicted"/>